<reference evidence="3 4" key="1">
    <citation type="submission" date="2020-03" db="EMBL/GenBank/DDBJ databases">
        <title>Roseomonas selenitidurans sp. nov. isolated from soil.</title>
        <authorList>
            <person name="Liu H."/>
        </authorList>
    </citation>
    <scope>NUCLEOTIDE SEQUENCE [LARGE SCALE GENOMIC DNA]</scope>
    <source>
        <strain evidence="3 4">JCM 15073</strain>
    </source>
</reference>
<dbReference type="InterPro" id="IPR050557">
    <property type="entry name" value="RTX_toxin/Mannuronan_C5-epim"/>
</dbReference>
<gene>
    <name evidence="3" type="ORF">HB662_22665</name>
</gene>
<evidence type="ECO:0000313" key="3">
    <source>
        <dbReference type="EMBL" id="NKE47600.1"/>
    </source>
</evidence>
<dbReference type="EMBL" id="JAAVTX010000006">
    <property type="protein sequence ID" value="NKE47600.1"/>
    <property type="molecule type" value="Genomic_DNA"/>
</dbReference>
<evidence type="ECO:0008006" key="5">
    <source>
        <dbReference type="Google" id="ProtNLM"/>
    </source>
</evidence>
<accession>A0ABX1F5F4</accession>
<sequence>MATLIGGEAAELLAPDSGTEADVLFGMGGADTLLGGLGADLLSGGAGNDLLEGGRGADRLSGGEGADSFRFRSLAELAGDSIGDFTGDDRLVFDFATSWRLLGAAPFSGAGQEIRFTIVTTSLGSSTRLEFDADGSGAAPLVLTLAGQHDFALTAPGVLGKVMPLDRLGTSANEVMNGTAAADTLLGAGGNDILRGGDGADWLHGGAGNDTLRGGNGADTLSGGVGADIFIFPLLSEVDGDLIRDLRAEDLLNLSGLAGFTFLADAAFSGRAGEFRYSLGGGQGRLELDLDGDALADASLTLAGLTGPLVQVAPGSLLLRTGGRTDLQGSEAAETLEGGQGADSLMGLGGADLLRGGAFRDTLDGGAGADTLEGGSGDDQLRGGADADLLRGGEGADTLFGGDGDDTLVGGLGADSLLGGEGANYFVFGSIAELDGDWLGPTGWQDRIDLSALSGFRFLGEANFDGLPGAIVQTSLGLLFDLDGDGQADVTLRLEAPLQETAPGSLVLQFVQGHWMFGDDVAETLIGGAGRDTLQGNGGADLLLGGAAGDTLRGGDGADTLLGGSGIDVLDGGDGDDVLIGGLGAEGMVGGAGADRFVFGSVEELGWDPALHRFTGRDWIGGLDFDDVIDLSGIPGLRVVQAFTGQAGEVLITPDALVVDLDGVALETPLAELPGLYTALGGSPDSADLAETSPGSLLFQRQPLLVTGTEGNDSLSVAGERSVVRGLGGDDTVYIRGSGRRDTVEGGEGQDAFHVQWQGTLSAAITDLEVGETVTMVGDYQFSWYLPTLQFRGESAFTGEVPEIRLARDVWVDGSFLQTALLVNSYGDTAPETVLDLNGFAGTLLLEENSAFATTFRAADLVL</sequence>
<dbReference type="PANTHER" id="PTHR38340:SF1">
    <property type="entry name" value="S-LAYER PROTEIN"/>
    <property type="match status" value="1"/>
</dbReference>
<dbReference type="InterPro" id="IPR001343">
    <property type="entry name" value="Hemolysn_Ca-bd"/>
</dbReference>
<keyword evidence="4" id="KW-1185">Reference proteome</keyword>
<keyword evidence="2" id="KW-0964">Secreted</keyword>
<evidence type="ECO:0000313" key="4">
    <source>
        <dbReference type="Proteomes" id="UP000765160"/>
    </source>
</evidence>
<dbReference type="Proteomes" id="UP000765160">
    <property type="component" value="Unassembled WGS sequence"/>
</dbReference>
<comment type="subcellular location">
    <subcellularLocation>
        <location evidence="1">Secreted</location>
    </subcellularLocation>
</comment>
<dbReference type="InterPro" id="IPR018511">
    <property type="entry name" value="Hemolysin-typ_Ca-bd_CS"/>
</dbReference>
<name>A0ABX1F5F4_9PROT</name>
<dbReference type="SUPFAM" id="SSF51120">
    <property type="entry name" value="beta-Roll"/>
    <property type="match status" value="6"/>
</dbReference>
<dbReference type="PRINTS" id="PR00313">
    <property type="entry name" value="CABNDNGRPT"/>
</dbReference>
<dbReference type="PANTHER" id="PTHR38340">
    <property type="entry name" value="S-LAYER PROTEIN"/>
    <property type="match status" value="1"/>
</dbReference>
<protein>
    <recommendedName>
        <fullName evidence="5">Calcium-binding protein</fullName>
    </recommendedName>
</protein>
<proteinExistence type="predicted"/>
<dbReference type="Pfam" id="PF00353">
    <property type="entry name" value="HemolysinCabind"/>
    <property type="match status" value="9"/>
</dbReference>
<organism evidence="3 4">
    <name type="scientific">Falsiroseomonas frigidaquae</name>
    <dbReference type="NCBI Taxonomy" id="487318"/>
    <lineage>
        <taxon>Bacteria</taxon>
        <taxon>Pseudomonadati</taxon>
        <taxon>Pseudomonadota</taxon>
        <taxon>Alphaproteobacteria</taxon>
        <taxon>Acetobacterales</taxon>
        <taxon>Roseomonadaceae</taxon>
        <taxon>Falsiroseomonas</taxon>
    </lineage>
</organism>
<dbReference type="PROSITE" id="PS00330">
    <property type="entry name" value="HEMOLYSIN_CALCIUM"/>
    <property type="match status" value="10"/>
</dbReference>
<evidence type="ECO:0000256" key="2">
    <source>
        <dbReference type="ARBA" id="ARBA00022525"/>
    </source>
</evidence>
<comment type="caution">
    <text evidence="3">The sequence shown here is derived from an EMBL/GenBank/DDBJ whole genome shotgun (WGS) entry which is preliminary data.</text>
</comment>
<dbReference type="InterPro" id="IPR011049">
    <property type="entry name" value="Serralysin-like_metalloprot_C"/>
</dbReference>
<dbReference type="RefSeq" id="WP_168053052.1">
    <property type="nucleotide sequence ID" value="NZ_JAATJR010000006.1"/>
</dbReference>
<dbReference type="Gene3D" id="2.150.10.10">
    <property type="entry name" value="Serralysin-like metalloprotease, C-terminal"/>
    <property type="match status" value="6"/>
</dbReference>
<evidence type="ECO:0000256" key="1">
    <source>
        <dbReference type="ARBA" id="ARBA00004613"/>
    </source>
</evidence>